<dbReference type="InterPro" id="IPR001279">
    <property type="entry name" value="Metallo-B-lactamas"/>
</dbReference>
<dbReference type="PROSITE" id="PS50902">
    <property type="entry name" value="FLAVODOXIN_LIKE"/>
    <property type="match status" value="1"/>
</dbReference>
<keyword evidence="4" id="KW-1185">Reference proteome</keyword>
<dbReference type="Pfam" id="PF19583">
    <property type="entry name" value="ODP"/>
    <property type="match status" value="1"/>
</dbReference>
<dbReference type="Gene3D" id="3.60.15.10">
    <property type="entry name" value="Ribonuclease Z/Hydroxyacylglutathione hydrolase-like"/>
    <property type="match status" value="1"/>
</dbReference>
<dbReference type="GO" id="GO:0046872">
    <property type="term" value="F:metal ion binding"/>
    <property type="evidence" value="ECO:0007669"/>
    <property type="project" value="InterPro"/>
</dbReference>
<dbReference type="STRING" id="1413210.U472_10150"/>
<dbReference type="InterPro" id="IPR036866">
    <property type="entry name" value="RibonucZ/Hydroxyglut_hydro"/>
</dbReference>
<sequence>MSTFQIKEGIYWVGARDWNLRWFHGPAYSTHQGTTYNSYIIKDEKNLLVDGVYKPFIDRFFEHIEEVIDFKEIDYYVVNHVEPDHSSSFPRTMERLRDDITVICSPKGKEGIVEHYGDGYNFKIVNTGDTVNIGRRNLAFVNAQMLHWPDSMFTYIPEEKLLLSNDAFGMHLCTSQLYDDQVDDCLIMNESKKYFANILTPFSSILLKKLKEVQEMNLEIDMIAPAHGIIWRKEPNKIIEKYLEWAEGKTKEKAIIVYETMWDSTELMAKKIADGLIDQGIEVHFYRKSKSDKNDIIKEFLDAKAIIIGSSTINNVIIPELVPLLEELEGLRFKNKLGAVFGSYGWRGGATKRIVERLERAKIELIGEPLEVVYIPDKNQLRSCYEFGVEIAKKIKESVS</sequence>
<feature type="domain" description="Flavodoxin-like" evidence="2">
    <location>
        <begin position="254"/>
        <end position="392"/>
    </location>
</feature>
<comment type="similarity">
    <text evidence="1">In the N-terminal section; belongs to the zinc metallo-hydrolase group 3 family.</text>
</comment>
<proteinExistence type="inferred from homology"/>
<dbReference type="EMBL" id="OBDZ01000001">
    <property type="protein sequence ID" value="SNY05310.1"/>
    <property type="molecule type" value="Genomic_DNA"/>
</dbReference>
<dbReference type="Gene3D" id="3.40.50.360">
    <property type="match status" value="1"/>
</dbReference>
<dbReference type="Pfam" id="PF00258">
    <property type="entry name" value="Flavodoxin_1"/>
    <property type="match status" value="1"/>
</dbReference>
<accession>A0A285F1X9</accession>
<organism evidence="3 4">
    <name type="scientific">Orenia metallireducens</name>
    <dbReference type="NCBI Taxonomy" id="1413210"/>
    <lineage>
        <taxon>Bacteria</taxon>
        <taxon>Bacillati</taxon>
        <taxon>Bacillota</taxon>
        <taxon>Clostridia</taxon>
        <taxon>Halanaerobiales</taxon>
        <taxon>Halobacteroidaceae</taxon>
        <taxon>Orenia</taxon>
    </lineage>
</organism>
<dbReference type="OrthoDB" id="9807946at2"/>
<dbReference type="GO" id="GO:0010181">
    <property type="term" value="F:FMN binding"/>
    <property type="evidence" value="ECO:0007669"/>
    <property type="project" value="InterPro"/>
</dbReference>
<dbReference type="SMART" id="SM00849">
    <property type="entry name" value="Lactamase_B"/>
    <property type="match status" value="1"/>
</dbReference>
<evidence type="ECO:0000313" key="3">
    <source>
        <dbReference type="EMBL" id="SNY05310.1"/>
    </source>
</evidence>
<dbReference type="GO" id="GO:0016651">
    <property type="term" value="F:oxidoreductase activity, acting on NAD(P)H"/>
    <property type="evidence" value="ECO:0007669"/>
    <property type="project" value="UniProtKB-ARBA"/>
</dbReference>
<name>A0A285F1X9_9FIRM</name>
<protein>
    <submittedName>
        <fullName evidence="3">Flavorubredoxin</fullName>
    </submittedName>
</protein>
<dbReference type="GO" id="GO:0009055">
    <property type="term" value="F:electron transfer activity"/>
    <property type="evidence" value="ECO:0007669"/>
    <property type="project" value="InterPro"/>
</dbReference>
<dbReference type="InterPro" id="IPR029039">
    <property type="entry name" value="Flavoprotein-like_sf"/>
</dbReference>
<dbReference type="SUPFAM" id="SSF52218">
    <property type="entry name" value="Flavoproteins"/>
    <property type="match status" value="1"/>
</dbReference>
<evidence type="ECO:0000256" key="1">
    <source>
        <dbReference type="ARBA" id="ARBA00007121"/>
    </source>
</evidence>
<dbReference type="InterPro" id="IPR045761">
    <property type="entry name" value="ODP_dom"/>
</dbReference>
<gene>
    <name evidence="3" type="ORF">SAMN06265827_10130</name>
</gene>
<evidence type="ECO:0000259" key="2">
    <source>
        <dbReference type="PROSITE" id="PS50902"/>
    </source>
</evidence>
<dbReference type="InterPro" id="IPR016440">
    <property type="entry name" value="Rubredoxin-O_OxRdtase"/>
</dbReference>
<dbReference type="InterPro" id="IPR008254">
    <property type="entry name" value="Flavodoxin/NO_synth"/>
</dbReference>
<dbReference type="PIRSF" id="PIRSF005243">
    <property type="entry name" value="ROO"/>
    <property type="match status" value="1"/>
</dbReference>
<dbReference type="PANTHER" id="PTHR43717:SF1">
    <property type="entry name" value="ANAEROBIC NITRIC OXIDE REDUCTASE FLAVORUBREDOXIN"/>
    <property type="match status" value="1"/>
</dbReference>
<reference evidence="4" key="1">
    <citation type="submission" date="2017-09" db="EMBL/GenBank/DDBJ databases">
        <authorList>
            <person name="Varghese N."/>
            <person name="Submissions S."/>
        </authorList>
    </citation>
    <scope>NUCLEOTIDE SEQUENCE [LARGE SCALE GENOMIC DNA]</scope>
    <source>
        <strain evidence="4">MSL47</strain>
    </source>
</reference>
<dbReference type="RefSeq" id="WP_097016083.1">
    <property type="nucleotide sequence ID" value="NZ_OBDZ01000001.1"/>
</dbReference>
<dbReference type="Proteomes" id="UP000219573">
    <property type="component" value="Unassembled WGS sequence"/>
</dbReference>
<evidence type="ECO:0000313" key="4">
    <source>
        <dbReference type="Proteomes" id="UP000219573"/>
    </source>
</evidence>
<dbReference type="CDD" id="cd07709">
    <property type="entry name" value="flavodiiron_proteins_MBL-fold"/>
    <property type="match status" value="1"/>
</dbReference>
<dbReference type="AlphaFoldDB" id="A0A285F1X9"/>
<dbReference type="PANTHER" id="PTHR43717">
    <property type="entry name" value="ANAEROBIC NITRIC OXIDE REDUCTASE FLAVORUBREDOXIN"/>
    <property type="match status" value="1"/>
</dbReference>
<dbReference type="SUPFAM" id="SSF56281">
    <property type="entry name" value="Metallo-hydrolase/oxidoreductase"/>
    <property type="match status" value="1"/>
</dbReference>